<proteinExistence type="predicted"/>
<accession>A0ACC2J5K5</accession>
<sequence>MESDFLQTSIYGFSTLLKQIVWELRHSAIVNIFCGNLYTLIKPHLDVFLQFPQCGAVKDYFPDHPITSAAYKLHGKHMEVVRPPIDPNLERPVRIAFGRF</sequence>
<evidence type="ECO:0000313" key="2">
    <source>
        <dbReference type="Proteomes" id="UP001153334"/>
    </source>
</evidence>
<dbReference type="EMBL" id="JAPESX010000174">
    <property type="protein sequence ID" value="KAJ8122780.1"/>
    <property type="molecule type" value="Genomic_DNA"/>
</dbReference>
<name>A0ACC2J5K5_9PEZI</name>
<gene>
    <name evidence="1" type="ORF">ONZ43_g1111</name>
</gene>
<organism evidence="1 2">
    <name type="scientific">Nemania bipapillata</name>
    <dbReference type="NCBI Taxonomy" id="110536"/>
    <lineage>
        <taxon>Eukaryota</taxon>
        <taxon>Fungi</taxon>
        <taxon>Dikarya</taxon>
        <taxon>Ascomycota</taxon>
        <taxon>Pezizomycotina</taxon>
        <taxon>Sordariomycetes</taxon>
        <taxon>Xylariomycetidae</taxon>
        <taxon>Xylariales</taxon>
        <taxon>Xylariaceae</taxon>
        <taxon>Nemania</taxon>
    </lineage>
</organism>
<evidence type="ECO:0000313" key="1">
    <source>
        <dbReference type="EMBL" id="KAJ8122780.1"/>
    </source>
</evidence>
<dbReference type="Proteomes" id="UP001153334">
    <property type="component" value="Unassembled WGS sequence"/>
</dbReference>
<keyword evidence="2" id="KW-1185">Reference proteome</keyword>
<protein>
    <submittedName>
        <fullName evidence="1">Uncharacterized protein</fullName>
    </submittedName>
</protein>
<comment type="caution">
    <text evidence="1">The sequence shown here is derived from an EMBL/GenBank/DDBJ whole genome shotgun (WGS) entry which is preliminary data.</text>
</comment>
<reference evidence="1" key="1">
    <citation type="submission" date="2022-11" db="EMBL/GenBank/DDBJ databases">
        <title>Genome Sequence of Nemania bipapillata.</title>
        <authorList>
            <person name="Buettner E."/>
        </authorList>
    </citation>
    <scope>NUCLEOTIDE SEQUENCE</scope>
    <source>
        <strain evidence="1">CP14</strain>
    </source>
</reference>